<gene>
    <name evidence="1" type="ORF">BK784_33545</name>
</gene>
<name>A0A9X6R9R5_BACTV</name>
<protein>
    <submittedName>
        <fullName evidence="1">Uncharacterized protein</fullName>
    </submittedName>
</protein>
<dbReference type="EMBL" id="MOOV01000270">
    <property type="protein sequence ID" value="OUB85893.1"/>
    <property type="molecule type" value="Genomic_DNA"/>
</dbReference>
<dbReference type="Proteomes" id="UP000195160">
    <property type="component" value="Unassembled WGS sequence"/>
</dbReference>
<dbReference type="AlphaFoldDB" id="A0A9X6R9R5"/>
<organism evidence="1 2">
    <name type="scientific">Bacillus thuringiensis subsp. medellin</name>
    <dbReference type="NCBI Taxonomy" id="79672"/>
    <lineage>
        <taxon>Bacteria</taxon>
        <taxon>Bacillati</taxon>
        <taxon>Bacillota</taxon>
        <taxon>Bacilli</taxon>
        <taxon>Bacillales</taxon>
        <taxon>Bacillaceae</taxon>
        <taxon>Bacillus</taxon>
        <taxon>Bacillus cereus group</taxon>
    </lineage>
</organism>
<dbReference type="SUPFAM" id="SSF52540">
    <property type="entry name" value="P-loop containing nucleoside triphosphate hydrolases"/>
    <property type="match status" value="1"/>
</dbReference>
<proteinExistence type="predicted"/>
<dbReference type="InterPro" id="IPR027417">
    <property type="entry name" value="P-loop_NTPase"/>
</dbReference>
<evidence type="ECO:0000313" key="1">
    <source>
        <dbReference type="EMBL" id="OUB85893.1"/>
    </source>
</evidence>
<evidence type="ECO:0000313" key="2">
    <source>
        <dbReference type="Proteomes" id="UP000195160"/>
    </source>
</evidence>
<dbReference type="RefSeq" id="WP_088070521.1">
    <property type="nucleotide sequence ID" value="NZ_MOOV01000270.1"/>
</dbReference>
<sequence>MFQTNEILNIKENLKIVGGIATGKTATLKELAIKLDNVMVLDFIGEYGDLKELFEGDKLNVINLCNRSCPKVELSKEIIDLAKQHDFVIIDDAFYLFAEEVNEFLSFLQQMKEVNTKIIASFQTLPPIEIDIKFPQFIMLNR</sequence>
<accession>A0A9X6R9R5</accession>
<reference evidence="1 2" key="1">
    <citation type="submission" date="2016-10" db="EMBL/GenBank/DDBJ databases">
        <title>Comparative genomics of Bacillus thuringiensis reveals a path to pathogens against multiple invertebrate hosts.</title>
        <authorList>
            <person name="Zheng J."/>
            <person name="Gao Q."/>
            <person name="Liu H."/>
            <person name="Peng D."/>
            <person name="Ruan L."/>
            <person name="Sun M."/>
        </authorList>
    </citation>
    <scope>NUCLEOTIDE SEQUENCE [LARGE SCALE GENOMIC DNA]</scope>
    <source>
        <strain evidence="1">T30001</strain>
    </source>
</reference>
<comment type="caution">
    <text evidence="1">The sequence shown here is derived from an EMBL/GenBank/DDBJ whole genome shotgun (WGS) entry which is preliminary data.</text>
</comment>